<name>A0A1I6SU79_9BACL</name>
<dbReference type="EMBL" id="FPAA01000008">
    <property type="protein sequence ID" value="SFS80487.1"/>
    <property type="molecule type" value="Genomic_DNA"/>
</dbReference>
<reference evidence="2" key="1">
    <citation type="submission" date="2016-10" db="EMBL/GenBank/DDBJ databases">
        <authorList>
            <person name="Varghese N."/>
            <person name="Submissions S."/>
        </authorList>
    </citation>
    <scope>NUCLEOTIDE SEQUENCE [LARGE SCALE GENOMIC DNA]</scope>
    <source>
        <strain evidence="2">DSM 45789</strain>
    </source>
</reference>
<gene>
    <name evidence="1" type="ORF">SAMN05444972_10842</name>
</gene>
<keyword evidence="2" id="KW-1185">Reference proteome</keyword>
<dbReference type="SUPFAM" id="SSF55811">
    <property type="entry name" value="Nudix"/>
    <property type="match status" value="1"/>
</dbReference>
<dbReference type="Proteomes" id="UP000198660">
    <property type="component" value="Unassembled WGS sequence"/>
</dbReference>
<dbReference type="AlphaFoldDB" id="A0A1I6SU79"/>
<sequence length="56" mass="6179">MKIRNSAKAILIHENKLLVIKHKDQDGIFYLLPGDGQIPGETLPGTVKRGFAGEFC</sequence>
<dbReference type="Gene3D" id="3.90.79.10">
    <property type="entry name" value="Nucleoside Triphosphate Pyrophosphohydrolase"/>
    <property type="match status" value="1"/>
</dbReference>
<protein>
    <recommendedName>
        <fullName evidence="3">NUDIX domain-containing protein</fullName>
    </recommendedName>
</protein>
<proteinExistence type="predicted"/>
<evidence type="ECO:0000313" key="2">
    <source>
        <dbReference type="Proteomes" id="UP000198660"/>
    </source>
</evidence>
<accession>A0A1I6SU79</accession>
<organism evidence="1 2">
    <name type="scientific">Marininema halotolerans</name>
    <dbReference type="NCBI Taxonomy" id="1155944"/>
    <lineage>
        <taxon>Bacteria</taxon>
        <taxon>Bacillati</taxon>
        <taxon>Bacillota</taxon>
        <taxon>Bacilli</taxon>
        <taxon>Bacillales</taxon>
        <taxon>Thermoactinomycetaceae</taxon>
        <taxon>Marininema</taxon>
    </lineage>
</organism>
<evidence type="ECO:0008006" key="3">
    <source>
        <dbReference type="Google" id="ProtNLM"/>
    </source>
</evidence>
<dbReference type="InterPro" id="IPR015797">
    <property type="entry name" value="NUDIX_hydrolase-like_dom_sf"/>
</dbReference>
<evidence type="ECO:0000313" key="1">
    <source>
        <dbReference type="EMBL" id="SFS80487.1"/>
    </source>
</evidence>